<keyword evidence="4" id="KW-0804">Transcription</keyword>
<comment type="caution">
    <text evidence="10">The sequence shown here is derived from an EMBL/GenBank/DDBJ whole genome shotgun (WGS) entry which is preliminary data.</text>
</comment>
<dbReference type="PANTHER" id="PTHR32096:SF18">
    <property type="entry name" value="DISEASE RESISTANCE PROTEIN RRS1B-RELATED"/>
    <property type="match status" value="1"/>
</dbReference>
<dbReference type="Gene3D" id="2.20.25.80">
    <property type="entry name" value="WRKY domain"/>
    <property type="match status" value="1"/>
</dbReference>
<dbReference type="OrthoDB" id="1937086at2759"/>
<feature type="region of interest" description="Disordered" evidence="8">
    <location>
        <begin position="385"/>
        <end position="442"/>
    </location>
</feature>
<evidence type="ECO:0000313" key="10">
    <source>
        <dbReference type="EMBL" id="KAH7441766.1"/>
    </source>
</evidence>
<dbReference type="PROSITE" id="PS50811">
    <property type="entry name" value="WRKY"/>
    <property type="match status" value="1"/>
</dbReference>
<dbReference type="GO" id="GO:0000976">
    <property type="term" value="F:transcription cis-regulatory region binding"/>
    <property type="evidence" value="ECO:0007669"/>
    <property type="project" value="TreeGrafter"/>
</dbReference>
<evidence type="ECO:0000256" key="8">
    <source>
        <dbReference type="SAM" id="MobiDB-lite"/>
    </source>
</evidence>
<gene>
    <name evidence="10" type="ORF">KP509_03G053600</name>
</gene>
<comment type="similarity">
    <text evidence="7">Belongs to the WRKY group II-e family.</text>
</comment>
<dbReference type="EMBL" id="CM035408">
    <property type="protein sequence ID" value="KAH7441766.1"/>
    <property type="molecule type" value="Genomic_DNA"/>
</dbReference>
<dbReference type="InterPro" id="IPR036576">
    <property type="entry name" value="WRKY_dom_sf"/>
</dbReference>
<evidence type="ECO:0000313" key="11">
    <source>
        <dbReference type="Proteomes" id="UP000825935"/>
    </source>
</evidence>
<dbReference type="EMBL" id="CM035408">
    <property type="protein sequence ID" value="KAH7441770.1"/>
    <property type="molecule type" value="Genomic_DNA"/>
</dbReference>
<dbReference type="SMART" id="SM00774">
    <property type="entry name" value="WRKY"/>
    <property type="match status" value="1"/>
</dbReference>
<feature type="domain" description="WRKY" evidence="9">
    <location>
        <begin position="308"/>
        <end position="374"/>
    </location>
</feature>
<evidence type="ECO:0000256" key="4">
    <source>
        <dbReference type="ARBA" id="ARBA00023163"/>
    </source>
</evidence>
<dbReference type="InterPro" id="IPR044810">
    <property type="entry name" value="WRKY_plant"/>
</dbReference>
<evidence type="ECO:0000256" key="2">
    <source>
        <dbReference type="ARBA" id="ARBA00023015"/>
    </source>
</evidence>
<reference evidence="10" key="1">
    <citation type="submission" date="2021-08" db="EMBL/GenBank/DDBJ databases">
        <title>WGS assembly of Ceratopteris richardii.</title>
        <authorList>
            <person name="Marchant D.B."/>
            <person name="Chen G."/>
            <person name="Jenkins J."/>
            <person name="Shu S."/>
            <person name="Leebens-Mack J."/>
            <person name="Grimwood J."/>
            <person name="Schmutz J."/>
            <person name="Soltis P."/>
            <person name="Soltis D."/>
            <person name="Chen Z.-H."/>
        </authorList>
    </citation>
    <scope>NUCLEOTIDE SEQUENCE</scope>
    <source>
        <strain evidence="10">Whitten #5841</strain>
        <tissue evidence="10">Leaf</tissue>
    </source>
</reference>
<dbReference type="InterPro" id="IPR003657">
    <property type="entry name" value="WRKY_dom"/>
</dbReference>
<dbReference type="EMBL" id="CM035408">
    <property type="protein sequence ID" value="KAH7441769.1"/>
    <property type="molecule type" value="Genomic_DNA"/>
</dbReference>
<evidence type="ECO:0000256" key="7">
    <source>
        <dbReference type="ARBA" id="ARBA00060761"/>
    </source>
</evidence>
<evidence type="ECO:0000259" key="9">
    <source>
        <dbReference type="PROSITE" id="PS50811"/>
    </source>
</evidence>
<dbReference type="Pfam" id="PF03106">
    <property type="entry name" value="WRKY"/>
    <property type="match status" value="1"/>
</dbReference>
<comment type="subcellular location">
    <subcellularLocation>
        <location evidence="1">Nucleus</location>
    </subcellularLocation>
</comment>
<dbReference type="SUPFAM" id="SSF118290">
    <property type="entry name" value="WRKY DNA-binding domain"/>
    <property type="match status" value="1"/>
</dbReference>
<sequence>MERLVDDGDLAAVVRAGFSSSSSTSRAICAAQPSHLSASPASHSSSALQLAHGAALASADPRSAPPSSVPPLTNRCRGAPALPCLQTSPNLELPPLRDLVSPEGLSSPCHCHSTLVRSASIADNLPSTPQPFPSASCKRTDYAMAASSSSSSSDFSSLLRLQLSPSANLFSGAFYNSWPPPSLEGSLLPEKRRTFSEGLLQGFFHEGCGFSRAEHSAVAGPQSPAASPSQRVDGGAGPLPAQRNTSVSGEALPSSTCVVEAAAAAASNTTSTISSPYKARGTKKSRKALQKKVVYVPASSAVSNKPGAGENVPADMWAWRKYGQKPIKGSPHPRGYYRCSSSKGCPARKQVERNPSDPSVLVVTYTCDHNHPWPTHRINSLAGSARTQPLSADASLQQKSPLSNEMSPACGGQDADDDQLSGRSSPECHMSPQSGRSAGFMDGLQPKLRTQEEGEVEGGDASTCAYGSDVTMTSGVYPSTCTDGDPYLQEIMYLEMVEEMQRQSRADIQDDAVEEGHSTEVDPFNLFTWSSTPESVTSVVKSTM</sequence>
<dbReference type="GO" id="GO:0005634">
    <property type="term" value="C:nucleus"/>
    <property type="evidence" value="ECO:0007669"/>
    <property type="project" value="UniProtKB-SubCell"/>
</dbReference>
<proteinExistence type="inferred from homology"/>
<keyword evidence="11" id="KW-1185">Reference proteome</keyword>
<organism evidence="10 11">
    <name type="scientific">Ceratopteris richardii</name>
    <name type="common">Triangle waterfern</name>
    <dbReference type="NCBI Taxonomy" id="49495"/>
    <lineage>
        <taxon>Eukaryota</taxon>
        <taxon>Viridiplantae</taxon>
        <taxon>Streptophyta</taxon>
        <taxon>Embryophyta</taxon>
        <taxon>Tracheophyta</taxon>
        <taxon>Polypodiopsida</taxon>
        <taxon>Polypodiidae</taxon>
        <taxon>Polypodiales</taxon>
        <taxon>Pteridineae</taxon>
        <taxon>Pteridaceae</taxon>
        <taxon>Parkerioideae</taxon>
        <taxon>Ceratopteris</taxon>
    </lineage>
</organism>
<keyword evidence="5" id="KW-0539">Nucleus</keyword>
<dbReference type="Proteomes" id="UP000825935">
    <property type="component" value="Chromosome 3"/>
</dbReference>
<evidence type="ECO:0000256" key="6">
    <source>
        <dbReference type="ARBA" id="ARBA00059805"/>
    </source>
</evidence>
<comment type="function">
    <text evidence="6">Transcription factor. Interacts specifically with the W box (5'-(T)TGAC[CT]-3'), a frequently occurring elicitor-responsive cis-acting element.</text>
</comment>
<feature type="region of interest" description="Disordered" evidence="8">
    <location>
        <begin position="215"/>
        <end position="248"/>
    </location>
</feature>
<keyword evidence="3" id="KW-0238">DNA-binding</keyword>
<name>A0A8T2V6Y0_CERRI</name>
<accession>A0A8T2V6Y0</accession>
<keyword evidence="2" id="KW-0805">Transcription regulation</keyword>
<dbReference type="FunFam" id="2.20.25.80:FF:000005">
    <property type="entry name" value="probable WRKY transcription factor 14"/>
    <property type="match status" value="1"/>
</dbReference>
<evidence type="ECO:0000256" key="5">
    <source>
        <dbReference type="ARBA" id="ARBA00023242"/>
    </source>
</evidence>
<evidence type="ECO:0000256" key="3">
    <source>
        <dbReference type="ARBA" id="ARBA00023125"/>
    </source>
</evidence>
<dbReference type="PANTHER" id="PTHR32096">
    <property type="entry name" value="WRKY TRANSCRIPTION FACTOR 30-RELATED-RELATED"/>
    <property type="match status" value="1"/>
</dbReference>
<protein>
    <recommendedName>
        <fullName evidence="9">WRKY domain-containing protein</fullName>
    </recommendedName>
</protein>
<evidence type="ECO:0000256" key="1">
    <source>
        <dbReference type="ARBA" id="ARBA00004123"/>
    </source>
</evidence>
<dbReference type="GO" id="GO:0003700">
    <property type="term" value="F:DNA-binding transcription factor activity"/>
    <property type="evidence" value="ECO:0007669"/>
    <property type="project" value="InterPro"/>
</dbReference>
<feature type="compositionally biased region" description="Polar residues" evidence="8">
    <location>
        <begin position="385"/>
        <end position="406"/>
    </location>
</feature>
<dbReference type="AlphaFoldDB" id="A0A8T2V6Y0"/>